<reference evidence="1 2" key="1">
    <citation type="submission" date="2020-11" db="EMBL/GenBank/DDBJ databases">
        <authorList>
            <person name="Lassalle F."/>
        </authorList>
    </citation>
    <scope>NUCLEOTIDE SEQUENCE [LARGE SCALE GENOMIC DNA]</scope>
    <source>
        <strain evidence="1 2">AB21</strain>
    </source>
</reference>
<proteinExistence type="predicted"/>
<protein>
    <submittedName>
        <fullName evidence="1">Uncharacterized protein</fullName>
    </submittedName>
</protein>
<name>A0ABM8PTP8_9HYPH</name>
<dbReference type="EMBL" id="CABFWE030000011">
    <property type="protein sequence ID" value="CAD7048095.1"/>
    <property type="molecule type" value="Genomic_DNA"/>
</dbReference>
<evidence type="ECO:0000313" key="1">
    <source>
        <dbReference type="EMBL" id="CAD7048095.1"/>
    </source>
</evidence>
<gene>
    <name evidence="1" type="ORF">RHAB21_03865</name>
</gene>
<evidence type="ECO:0000313" key="2">
    <source>
        <dbReference type="Proteomes" id="UP000601041"/>
    </source>
</evidence>
<dbReference type="Proteomes" id="UP000601041">
    <property type="component" value="Unassembled WGS sequence"/>
</dbReference>
<comment type="caution">
    <text evidence="1">The sequence shown here is derived from an EMBL/GenBank/DDBJ whole genome shotgun (WGS) entry which is preliminary data.</text>
</comment>
<keyword evidence="2" id="KW-1185">Reference proteome</keyword>
<organism evidence="1 2">
    <name type="scientific">Pseudorhizobium halotolerans</name>
    <dbReference type="NCBI Taxonomy" id="1233081"/>
    <lineage>
        <taxon>Bacteria</taxon>
        <taxon>Pseudomonadati</taxon>
        <taxon>Pseudomonadota</taxon>
        <taxon>Alphaproteobacteria</taxon>
        <taxon>Hyphomicrobiales</taxon>
        <taxon>Rhizobiaceae</taxon>
        <taxon>Rhizobium/Agrobacterium group</taxon>
        <taxon>Pseudorhizobium</taxon>
    </lineage>
</organism>
<sequence length="72" mass="8320">MPCGSFRGFVQDRRNRQYWIKAIKLWADEVQADRCHRQGFEGELLQAADAARANRLLLRPGSSNIVISFRVE</sequence>
<accession>A0ABM8PTP8</accession>